<feature type="domain" description="HTH lacI-type" evidence="4">
    <location>
        <begin position="3"/>
        <end position="57"/>
    </location>
</feature>
<dbReference type="GO" id="GO:0000976">
    <property type="term" value="F:transcription cis-regulatory region binding"/>
    <property type="evidence" value="ECO:0007669"/>
    <property type="project" value="TreeGrafter"/>
</dbReference>
<dbReference type="Gene3D" id="3.40.50.2300">
    <property type="match status" value="2"/>
</dbReference>
<protein>
    <submittedName>
        <fullName evidence="5">HTH-type transcriptional regulator DegA</fullName>
    </submittedName>
</protein>
<accession>A0A251XQP8</accession>
<keyword evidence="1" id="KW-0805">Transcription regulation</keyword>
<keyword evidence="2" id="KW-0238">DNA-binding</keyword>
<evidence type="ECO:0000313" key="6">
    <source>
        <dbReference type="Proteomes" id="UP000195106"/>
    </source>
</evidence>
<dbReference type="InterPro" id="IPR010982">
    <property type="entry name" value="Lambda_DNA-bd_dom_sf"/>
</dbReference>
<dbReference type="Pfam" id="PF13377">
    <property type="entry name" value="Peripla_BP_3"/>
    <property type="match status" value="1"/>
</dbReference>
<dbReference type="EMBL" id="MDHJ01000001">
    <property type="protein sequence ID" value="OUE07593.1"/>
    <property type="molecule type" value="Genomic_DNA"/>
</dbReference>
<dbReference type="PANTHER" id="PTHR30146:SF109">
    <property type="entry name" value="HTH-TYPE TRANSCRIPTIONAL REGULATOR GALS"/>
    <property type="match status" value="1"/>
</dbReference>
<dbReference type="SUPFAM" id="SSF47413">
    <property type="entry name" value="lambda repressor-like DNA-binding domains"/>
    <property type="match status" value="1"/>
</dbReference>
<sequence length="341" mass="36006">MAATMSDVARAAGVSVKTVSNFFNGYPYMRDGTRARIEAAVAELGYRMNASARSLRSGRSRMIALVIPELDSAYLAPLAQDVIDAADELGLSVLVETTAGRRDREIGALSGLHRQVLDGVIYEPLALHQEDVGSIDPGMPLVMIGQRFLEGLADQVLIADRDAAHAAVAHLVATGRRRVALIGARDAGEPAGSALRLRGAEEALTAAGIVPDPRLRADPGPWRREGGAAATARLLDEGVAFDAVFGFNDSIALGAQWMLQERGLRVPEDVAVAGLDDTADSRFAQPPLTTVSPGRRAIARRAVAMLAERIEHGAEAGPFRSETMGFELIVRGSTVPRGGAG</sequence>
<dbReference type="InterPro" id="IPR000843">
    <property type="entry name" value="HTH_LacI"/>
</dbReference>
<proteinExistence type="predicted"/>
<reference evidence="5 6" key="1">
    <citation type="submission" date="2016-08" db="EMBL/GenBank/DDBJ databases">
        <title>Genome sequence of Clavibacter michiganensis spp. strain CASJ009.</title>
        <authorList>
            <person name="Thapa S.P."/>
            <person name="Coaker G."/>
        </authorList>
    </citation>
    <scope>NUCLEOTIDE SEQUENCE [LARGE SCALE GENOMIC DNA]</scope>
    <source>
        <strain evidence="5">CASJ009</strain>
    </source>
</reference>
<evidence type="ECO:0000313" key="5">
    <source>
        <dbReference type="EMBL" id="OUE07593.1"/>
    </source>
</evidence>
<organism evidence="5 6">
    <name type="scientific">Clavibacter michiganensis</name>
    <dbReference type="NCBI Taxonomy" id="28447"/>
    <lineage>
        <taxon>Bacteria</taxon>
        <taxon>Bacillati</taxon>
        <taxon>Actinomycetota</taxon>
        <taxon>Actinomycetes</taxon>
        <taxon>Micrococcales</taxon>
        <taxon>Microbacteriaceae</taxon>
        <taxon>Clavibacter</taxon>
    </lineage>
</organism>
<evidence type="ECO:0000256" key="1">
    <source>
        <dbReference type="ARBA" id="ARBA00023015"/>
    </source>
</evidence>
<dbReference type="Pfam" id="PF00356">
    <property type="entry name" value="LacI"/>
    <property type="match status" value="1"/>
</dbReference>
<evidence type="ECO:0000259" key="4">
    <source>
        <dbReference type="PROSITE" id="PS50932"/>
    </source>
</evidence>
<dbReference type="PANTHER" id="PTHR30146">
    <property type="entry name" value="LACI-RELATED TRANSCRIPTIONAL REPRESSOR"/>
    <property type="match status" value="1"/>
</dbReference>
<gene>
    <name evidence="5" type="primary">degA_1</name>
    <name evidence="5" type="ORF">CMsap09_01495</name>
</gene>
<dbReference type="Gene3D" id="1.10.260.40">
    <property type="entry name" value="lambda repressor-like DNA-binding domains"/>
    <property type="match status" value="1"/>
</dbReference>
<dbReference type="CDD" id="cd01392">
    <property type="entry name" value="HTH_LacI"/>
    <property type="match status" value="1"/>
</dbReference>
<dbReference type="RefSeq" id="WP_258070400.1">
    <property type="nucleotide sequence ID" value="NZ_PSTS01000034.1"/>
</dbReference>
<dbReference type="SMART" id="SM00354">
    <property type="entry name" value="HTH_LACI"/>
    <property type="match status" value="1"/>
</dbReference>
<dbReference type="GO" id="GO:0003700">
    <property type="term" value="F:DNA-binding transcription factor activity"/>
    <property type="evidence" value="ECO:0007669"/>
    <property type="project" value="TreeGrafter"/>
</dbReference>
<keyword evidence="3" id="KW-0804">Transcription</keyword>
<dbReference type="InterPro" id="IPR046335">
    <property type="entry name" value="LacI/GalR-like_sensor"/>
</dbReference>
<comment type="caution">
    <text evidence="5">The sequence shown here is derived from an EMBL/GenBank/DDBJ whole genome shotgun (WGS) entry which is preliminary data.</text>
</comment>
<dbReference type="PROSITE" id="PS50932">
    <property type="entry name" value="HTH_LACI_2"/>
    <property type="match status" value="1"/>
</dbReference>
<dbReference type="SUPFAM" id="SSF53822">
    <property type="entry name" value="Periplasmic binding protein-like I"/>
    <property type="match status" value="1"/>
</dbReference>
<evidence type="ECO:0000256" key="2">
    <source>
        <dbReference type="ARBA" id="ARBA00023125"/>
    </source>
</evidence>
<name>A0A251XQP8_9MICO</name>
<dbReference type="InterPro" id="IPR028082">
    <property type="entry name" value="Peripla_BP_I"/>
</dbReference>
<dbReference type="CDD" id="cd06267">
    <property type="entry name" value="PBP1_LacI_sugar_binding-like"/>
    <property type="match status" value="1"/>
</dbReference>
<dbReference type="AlphaFoldDB" id="A0A251XQP8"/>
<dbReference type="Proteomes" id="UP000195106">
    <property type="component" value="Unassembled WGS sequence"/>
</dbReference>
<evidence type="ECO:0000256" key="3">
    <source>
        <dbReference type="ARBA" id="ARBA00023163"/>
    </source>
</evidence>